<evidence type="ECO:0000313" key="7">
    <source>
        <dbReference type="Proteomes" id="UP000250266"/>
    </source>
</evidence>
<evidence type="ECO:0000313" key="6">
    <source>
        <dbReference type="EMBL" id="OCK75207.1"/>
    </source>
</evidence>
<organism evidence="6 7">
    <name type="scientific">Lepidopterella palustris CBS 459.81</name>
    <dbReference type="NCBI Taxonomy" id="1314670"/>
    <lineage>
        <taxon>Eukaryota</taxon>
        <taxon>Fungi</taxon>
        <taxon>Dikarya</taxon>
        <taxon>Ascomycota</taxon>
        <taxon>Pezizomycotina</taxon>
        <taxon>Dothideomycetes</taxon>
        <taxon>Pleosporomycetidae</taxon>
        <taxon>Mytilinidiales</taxon>
        <taxon>Argynnaceae</taxon>
        <taxon>Lepidopterella</taxon>
    </lineage>
</organism>
<dbReference type="Pfam" id="PF13520">
    <property type="entry name" value="AA_permease_2"/>
    <property type="match status" value="2"/>
</dbReference>
<feature type="transmembrane region" description="Helical" evidence="5">
    <location>
        <begin position="528"/>
        <end position="548"/>
    </location>
</feature>
<reference evidence="6 7" key="1">
    <citation type="journal article" date="2016" name="Nat. Commun.">
        <title>Ectomycorrhizal ecology is imprinted in the genome of the dominant symbiotic fungus Cenococcum geophilum.</title>
        <authorList>
            <consortium name="DOE Joint Genome Institute"/>
            <person name="Peter M."/>
            <person name="Kohler A."/>
            <person name="Ohm R.A."/>
            <person name="Kuo A."/>
            <person name="Krutzmann J."/>
            <person name="Morin E."/>
            <person name="Arend M."/>
            <person name="Barry K.W."/>
            <person name="Binder M."/>
            <person name="Choi C."/>
            <person name="Clum A."/>
            <person name="Copeland A."/>
            <person name="Grisel N."/>
            <person name="Haridas S."/>
            <person name="Kipfer T."/>
            <person name="LaButti K."/>
            <person name="Lindquist E."/>
            <person name="Lipzen A."/>
            <person name="Maire R."/>
            <person name="Meier B."/>
            <person name="Mihaltcheva S."/>
            <person name="Molinier V."/>
            <person name="Murat C."/>
            <person name="Poggeler S."/>
            <person name="Quandt C.A."/>
            <person name="Sperisen C."/>
            <person name="Tritt A."/>
            <person name="Tisserant E."/>
            <person name="Crous P.W."/>
            <person name="Henrissat B."/>
            <person name="Nehls U."/>
            <person name="Egli S."/>
            <person name="Spatafora J.W."/>
            <person name="Grigoriev I.V."/>
            <person name="Martin F.M."/>
        </authorList>
    </citation>
    <scope>NUCLEOTIDE SEQUENCE [LARGE SCALE GENOMIC DNA]</scope>
    <source>
        <strain evidence="6 7">CBS 459.81</strain>
    </source>
</reference>
<sequence length="600" mass="66377">MILQPERHAHHTFQRFDLSPTTTQLLGAFDIICLVLNRTIGSGIFTVPPKVLAGTGSIGASLLLWLFGGIIILCAVLCWLELGLTIPMHTLIERGRPVRVSAPRSGGEKNYLEYIFKNPPFLMTAIFGIMFIVLGNLAGNAVAFGFNVMIAAGKDPINSNANNYEKGPVIGLAITCVTLCCLFHVFSRRGGIIVNNAFAVAKVGILLVIIVLGFVHAGGKYLRTTSNFAAATSFRSKHDFSSFVGSLLVAVYPYTGFEQPFYVLSEVATPKKVFPKAAITAMLVTIALYMLVNISFFCVVPKETYTEVPGIEIDMASVFLHDLFDSTLGPHGAKRAMAALVAFSIFGNILVLTFTAARVKQEIAKEGIIPKSLFFATGHTTPWARFRNRNRRRPDAAVEDDLDLETHLEQSPMAALGLHWLSTVFLILITAMLNPATAYSILITLYSYVNVSVLGSLTGGGLLYLKIDSWFRGENGRNWFNKTQWIPYLDPLPAIIYFVSMTFFLFALFVKPAADSPFSQDSTGYPWFLVPAIGLTSLLWGVVWWLGLEFAQWSGHFRILVTRRPYLVKDGEGNYVQVVELVEHQRLYERQSYVADPETP</sequence>
<feature type="transmembrane region" description="Helical" evidence="5">
    <location>
        <begin position="62"/>
        <end position="82"/>
    </location>
</feature>
<evidence type="ECO:0000256" key="5">
    <source>
        <dbReference type="SAM" id="Phobius"/>
    </source>
</evidence>
<feature type="transmembrane region" description="Helical" evidence="5">
    <location>
        <begin position="198"/>
        <end position="219"/>
    </location>
</feature>
<feature type="transmembrane region" description="Helical" evidence="5">
    <location>
        <begin position="240"/>
        <end position="257"/>
    </location>
</feature>
<feature type="transmembrane region" description="Helical" evidence="5">
    <location>
        <begin position="121"/>
        <end position="146"/>
    </location>
</feature>
<feature type="transmembrane region" description="Helical" evidence="5">
    <location>
        <begin position="485"/>
        <end position="508"/>
    </location>
</feature>
<dbReference type="OrthoDB" id="5982228at2759"/>
<dbReference type="InterPro" id="IPR002293">
    <property type="entry name" value="AA/rel_permease1"/>
</dbReference>
<dbReference type="AlphaFoldDB" id="A0A8E2E0R5"/>
<keyword evidence="4 5" id="KW-0472">Membrane</keyword>
<evidence type="ECO:0000256" key="4">
    <source>
        <dbReference type="ARBA" id="ARBA00023136"/>
    </source>
</evidence>
<feature type="transmembrane region" description="Helical" evidence="5">
    <location>
        <begin position="445"/>
        <end position="465"/>
    </location>
</feature>
<accession>A0A8E2E0R5</accession>
<protein>
    <submittedName>
        <fullName evidence="6">Amino acid transporter</fullName>
    </submittedName>
</protein>
<dbReference type="PANTHER" id="PTHR11785">
    <property type="entry name" value="AMINO ACID TRANSPORTER"/>
    <property type="match status" value="1"/>
</dbReference>
<dbReference type="Proteomes" id="UP000250266">
    <property type="component" value="Unassembled WGS sequence"/>
</dbReference>
<evidence type="ECO:0000256" key="2">
    <source>
        <dbReference type="ARBA" id="ARBA00022692"/>
    </source>
</evidence>
<dbReference type="GO" id="GO:0015179">
    <property type="term" value="F:L-amino acid transmembrane transporter activity"/>
    <property type="evidence" value="ECO:0007669"/>
    <property type="project" value="TreeGrafter"/>
</dbReference>
<dbReference type="EMBL" id="KV745349">
    <property type="protein sequence ID" value="OCK75207.1"/>
    <property type="molecule type" value="Genomic_DNA"/>
</dbReference>
<dbReference type="PANTHER" id="PTHR11785:SF382">
    <property type="entry name" value="LOW-AFFINITY METHIONINE PERMEASE"/>
    <property type="match status" value="1"/>
</dbReference>
<dbReference type="GO" id="GO:0016020">
    <property type="term" value="C:membrane"/>
    <property type="evidence" value="ECO:0007669"/>
    <property type="project" value="UniProtKB-SubCell"/>
</dbReference>
<evidence type="ECO:0000256" key="3">
    <source>
        <dbReference type="ARBA" id="ARBA00022989"/>
    </source>
</evidence>
<feature type="transmembrane region" description="Helical" evidence="5">
    <location>
        <begin position="336"/>
        <end position="356"/>
    </location>
</feature>
<comment type="subcellular location">
    <subcellularLocation>
        <location evidence="1">Membrane</location>
        <topology evidence="1">Multi-pass membrane protein</topology>
    </subcellularLocation>
</comment>
<feature type="transmembrane region" description="Helical" evidence="5">
    <location>
        <begin position="413"/>
        <end position="433"/>
    </location>
</feature>
<dbReference type="InterPro" id="IPR050598">
    <property type="entry name" value="AminoAcid_Transporter"/>
</dbReference>
<proteinExistence type="predicted"/>
<keyword evidence="3 5" id="KW-1133">Transmembrane helix</keyword>
<dbReference type="PIRSF" id="PIRSF006060">
    <property type="entry name" value="AA_transporter"/>
    <property type="match status" value="1"/>
</dbReference>
<name>A0A8E2E0R5_9PEZI</name>
<feature type="transmembrane region" description="Helical" evidence="5">
    <location>
        <begin position="277"/>
        <end position="300"/>
    </location>
</feature>
<evidence type="ECO:0000256" key="1">
    <source>
        <dbReference type="ARBA" id="ARBA00004141"/>
    </source>
</evidence>
<keyword evidence="7" id="KW-1185">Reference proteome</keyword>
<keyword evidence="2 5" id="KW-0812">Transmembrane</keyword>
<gene>
    <name evidence="6" type="ORF">K432DRAFT_309052</name>
</gene>
<dbReference type="Gene3D" id="1.20.1740.10">
    <property type="entry name" value="Amino acid/polyamine transporter I"/>
    <property type="match status" value="1"/>
</dbReference>
<feature type="transmembrane region" description="Helical" evidence="5">
    <location>
        <begin position="167"/>
        <end position="186"/>
    </location>
</feature>